<name>D7TXC3_VITVI</name>
<dbReference type="HOGENOM" id="CLU_3432175_0_0_1"/>
<protein>
    <submittedName>
        <fullName evidence="1">Uncharacterized protein</fullName>
    </submittedName>
</protein>
<proteinExistence type="predicted"/>
<dbReference type="Proteomes" id="UP000009183">
    <property type="component" value="Chromosome 13"/>
</dbReference>
<organism evidence="1 2">
    <name type="scientific">Vitis vinifera</name>
    <name type="common">Grape</name>
    <dbReference type="NCBI Taxonomy" id="29760"/>
    <lineage>
        <taxon>Eukaryota</taxon>
        <taxon>Viridiplantae</taxon>
        <taxon>Streptophyta</taxon>
        <taxon>Embryophyta</taxon>
        <taxon>Tracheophyta</taxon>
        <taxon>Spermatophyta</taxon>
        <taxon>Magnoliopsida</taxon>
        <taxon>eudicotyledons</taxon>
        <taxon>Gunneridae</taxon>
        <taxon>Pentapetalae</taxon>
        <taxon>rosids</taxon>
        <taxon>Vitales</taxon>
        <taxon>Vitaceae</taxon>
        <taxon>Viteae</taxon>
        <taxon>Vitis</taxon>
    </lineage>
</organism>
<gene>
    <name evidence="1" type="ordered locus">VIT_13s0139g00330</name>
</gene>
<sequence>MDNELKENLDTVSLLEL</sequence>
<dbReference type="EMBL" id="FN596255">
    <property type="protein sequence ID" value="CBI35148.3"/>
    <property type="molecule type" value="Genomic_DNA"/>
</dbReference>
<reference evidence="2" key="1">
    <citation type="journal article" date="2007" name="Nature">
        <title>The grapevine genome sequence suggests ancestral hexaploidization in major angiosperm phyla.</title>
        <authorList>
            <consortium name="The French-Italian Public Consortium for Grapevine Genome Characterization."/>
            <person name="Jaillon O."/>
            <person name="Aury J.-M."/>
            <person name="Noel B."/>
            <person name="Policriti A."/>
            <person name="Clepet C."/>
            <person name="Casagrande A."/>
            <person name="Choisne N."/>
            <person name="Aubourg S."/>
            <person name="Vitulo N."/>
            <person name="Jubin C."/>
            <person name="Vezzi A."/>
            <person name="Legeai F."/>
            <person name="Hugueney P."/>
            <person name="Dasilva C."/>
            <person name="Horner D."/>
            <person name="Mica E."/>
            <person name="Jublot D."/>
            <person name="Poulain J."/>
            <person name="Bruyere C."/>
            <person name="Billault A."/>
            <person name="Segurens B."/>
            <person name="Gouyvenoux M."/>
            <person name="Ugarte E."/>
            <person name="Cattonaro F."/>
            <person name="Anthouard V."/>
            <person name="Vico V."/>
            <person name="Del Fabbro C."/>
            <person name="Alaux M."/>
            <person name="Di Gaspero G."/>
            <person name="Dumas V."/>
            <person name="Felice N."/>
            <person name="Paillard S."/>
            <person name="Juman I."/>
            <person name="Moroldo M."/>
            <person name="Scalabrin S."/>
            <person name="Canaguier A."/>
            <person name="Le Clainche I."/>
            <person name="Malacrida G."/>
            <person name="Durand E."/>
            <person name="Pesole G."/>
            <person name="Laucou V."/>
            <person name="Chatelet P."/>
            <person name="Merdinoglu D."/>
            <person name="Delledonne M."/>
            <person name="Pezzotti M."/>
            <person name="Lecharny A."/>
            <person name="Scarpelli C."/>
            <person name="Artiguenave F."/>
            <person name="Pe M.E."/>
            <person name="Valle G."/>
            <person name="Morgante M."/>
            <person name="Caboche M."/>
            <person name="Adam-Blondon A.-F."/>
            <person name="Weissenbach J."/>
            <person name="Quetier F."/>
            <person name="Wincker P."/>
        </authorList>
    </citation>
    <scope>NUCLEOTIDE SEQUENCE [LARGE SCALE GENOMIC DNA]</scope>
    <source>
        <strain evidence="2">cv. Pinot noir / PN40024</strain>
    </source>
</reference>
<keyword evidence="2" id="KW-1185">Reference proteome</keyword>
<evidence type="ECO:0000313" key="2">
    <source>
        <dbReference type="Proteomes" id="UP000009183"/>
    </source>
</evidence>
<dbReference type="InParanoid" id="D7TXC3"/>
<dbReference type="AlphaFoldDB" id="D7TXC3"/>
<accession>D7TXC3</accession>
<evidence type="ECO:0000313" key="1">
    <source>
        <dbReference type="EMBL" id="CBI35148.3"/>
    </source>
</evidence>